<feature type="signal peptide" evidence="1">
    <location>
        <begin position="1"/>
        <end position="16"/>
    </location>
</feature>
<dbReference type="EMBL" id="JARKHS020003590">
    <property type="protein sequence ID" value="KAK8785408.1"/>
    <property type="molecule type" value="Genomic_DNA"/>
</dbReference>
<keyword evidence="4" id="KW-1185">Reference proteome</keyword>
<gene>
    <name evidence="3" type="ORF">V5799_008229</name>
</gene>
<evidence type="ECO:0000313" key="3">
    <source>
        <dbReference type="EMBL" id="KAK8785408.1"/>
    </source>
</evidence>
<reference evidence="3 4" key="1">
    <citation type="journal article" date="2023" name="Arcadia Sci">
        <title>De novo assembly of a long-read Amblyomma americanum tick genome.</title>
        <authorList>
            <person name="Chou S."/>
            <person name="Poskanzer K.E."/>
            <person name="Rollins M."/>
            <person name="Thuy-Boun P.S."/>
        </authorList>
    </citation>
    <scope>NUCLEOTIDE SEQUENCE [LARGE SCALE GENOMIC DNA]</scope>
    <source>
        <strain evidence="3">F_SG_1</strain>
        <tissue evidence="3">Salivary glands</tissue>
    </source>
</reference>
<feature type="chain" id="PRO_5043042103" description="MD-2-related lipid-recognition domain-containing protein" evidence="1">
    <location>
        <begin position="17"/>
        <end position="132"/>
    </location>
</feature>
<feature type="domain" description="MD-2-related lipid-recognition" evidence="2">
    <location>
        <begin position="23"/>
        <end position="129"/>
    </location>
</feature>
<keyword evidence="1" id="KW-0732">Signal</keyword>
<dbReference type="AlphaFoldDB" id="A0AAQ4FFH6"/>
<proteinExistence type="predicted"/>
<accession>A0AAQ4FFH6</accession>
<evidence type="ECO:0000313" key="4">
    <source>
        <dbReference type="Proteomes" id="UP001321473"/>
    </source>
</evidence>
<dbReference type="Gene3D" id="2.60.40.770">
    <property type="match status" value="1"/>
</dbReference>
<name>A0AAQ4FFH6_AMBAM</name>
<comment type="caution">
    <text evidence="3">The sequence shown here is derived from an EMBL/GenBank/DDBJ whole genome shotgun (WGS) entry which is preliminary data.</text>
</comment>
<evidence type="ECO:0000256" key="1">
    <source>
        <dbReference type="SAM" id="SignalP"/>
    </source>
</evidence>
<dbReference type="SUPFAM" id="SSF81296">
    <property type="entry name" value="E set domains"/>
    <property type="match status" value="1"/>
</dbReference>
<dbReference type="InterPro" id="IPR003172">
    <property type="entry name" value="ML_dom"/>
</dbReference>
<dbReference type="Pfam" id="PF02221">
    <property type="entry name" value="E1_DerP2_DerF2"/>
    <property type="match status" value="1"/>
</dbReference>
<evidence type="ECO:0000259" key="2">
    <source>
        <dbReference type="SMART" id="SM00737"/>
    </source>
</evidence>
<dbReference type="Proteomes" id="UP001321473">
    <property type="component" value="Unassembled WGS sequence"/>
</dbReference>
<dbReference type="InterPro" id="IPR014756">
    <property type="entry name" value="Ig_E-set"/>
</dbReference>
<protein>
    <recommendedName>
        <fullName evidence="2">MD-2-related lipid-recognition domain-containing protein</fullName>
    </recommendedName>
</protein>
<organism evidence="3 4">
    <name type="scientific">Amblyomma americanum</name>
    <name type="common">Lone star tick</name>
    <dbReference type="NCBI Taxonomy" id="6943"/>
    <lineage>
        <taxon>Eukaryota</taxon>
        <taxon>Metazoa</taxon>
        <taxon>Ecdysozoa</taxon>
        <taxon>Arthropoda</taxon>
        <taxon>Chelicerata</taxon>
        <taxon>Arachnida</taxon>
        <taxon>Acari</taxon>
        <taxon>Parasitiformes</taxon>
        <taxon>Ixodida</taxon>
        <taxon>Ixodoidea</taxon>
        <taxon>Ixodidae</taxon>
        <taxon>Amblyomminae</taxon>
        <taxon>Amblyomma</taxon>
    </lineage>
</organism>
<sequence>MIRYVIVAVLVALSSGQSKDFEFEDCAIKVALKPDIIFILLHSPAFVIDQDSETAVLEGKFKMFGFMLPIPGLESNLCTDVIQCPIVEGQTFGGTMEVSIPFLTPPMKTAVQLKISGDQGTSVCLRTNVIVQ</sequence>
<dbReference type="SMART" id="SM00737">
    <property type="entry name" value="ML"/>
    <property type="match status" value="1"/>
</dbReference>